<gene>
    <name evidence="1" type="ORF">MPRM_29100</name>
</gene>
<protein>
    <submittedName>
        <fullName evidence="1">Uncharacterized protein</fullName>
    </submittedName>
</protein>
<reference evidence="1 2" key="1">
    <citation type="journal article" date="2019" name="Emerg. Microbes Infect.">
        <title>Comprehensive subspecies identification of 175 nontuberculous mycobacteria species based on 7547 genomic profiles.</title>
        <authorList>
            <person name="Matsumoto Y."/>
            <person name="Kinjo T."/>
            <person name="Motooka D."/>
            <person name="Nabeya D."/>
            <person name="Jung N."/>
            <person name="Uechi K."/>
            <person name="Horii T."/>
            <person name="Iida T."/>
            <person name="Fujita J."/>
            <person name="Nakamura S."/>
        </authorList>
    </citation>
    <scope>NUCLEOTIDE SEQUENCE [LARGE SCALE GENOMIC DNA]</scope>
    <source>
        <strain evidence="1 2">JCM 14742</strain>
    </source>
</reference>
<name>A0A7I7YVC7_9MYCO</name>
<evidence type="ECO:0000313" key="2">
    <source>
        <dbReference type="Proteomes" id="UP000467105"/>
    </source>
</evidence>
<dbReference type="Proteomes" id="UP000467105">
    <property type="component" value="Chromosome"/>
</dbReference>
<dbReference type="AlphaFoldDB" id="A0A7I7YVC7"/>
<accession>A0A7I7YVC7</accession>
<organism evidence="1 2">
    <name type="scientific">Mycobacterium parmense</name>
    <dbReference type="NCBI Taxonomy" id="185642"/>
    <lineage>
        <taxon>Bacteria</taxon>
        <taxon>Bacillati</taxon>
        <taxon>Actinomycetota</taxon>
        <taxon>Actinomycetes</taxon>
        <taxon>Mycobacteriales</taxon>
        <taxon>Mycobacteriaceae</taxon>
        <taxon>Mycobacterium</taxon>
        <taxon>Mycobacterium simiae complex</taxon>
    </lineage>
</organism>
<proteinExistence type="predicted"/>
<dbReference type="EMBL" id="AP022614">
    <property type="protein sequence ID" value="BBZ45629.1"/>
    <property type="molecule type" value="Genomic_DNA"/>
</dbReference>
<sequence>MFAPPAASAVMNGADLLPMMLDSERFSSITTTTCASCGMAAALRSTRGASGVAAKAASAKAPARRRT</sequence>
<evidence type="ECO:0000313" key="1">
    <source>
        <dbReference type="EMBL" id="BBZ45629.1"/>
    </source>
</evidence>
<keyword evidence="2" id="KW-1185">Reference proteome</keyword>